<dbReference type="PANTHER" id="PTHR30383">
    <property type="entry name" value="THIOESTERASE 1/PROTEASE 1/LYSOPHOSPHOLIPASE L1"/>
    <property type="match status" value="1"/>
</dbReference>
<sequence>MVLLAGCNTNAMTSDNEAAEAKQMEDLTKQDIPAEFFPIDLNVVSIGDSLTQGVGDTTESGGYIPYLEKLLEEHRSINYTSFINYGVKGNRSNQLLERLNMDKVKNAVTESDLVIITIGGNDIMKVVRSNFTKLNVAAFEKEQDVFEDNLNTILHTIREYNPKSTVLLVGLYNPFLEWFSSIKELSLIMRQWNIASQQVLGEYENMYFVNVDDIFETSEENLLFTDHFHPNDRGYELMAGRIYQVLDQIGIKSVIENKEN</sequence>
<evidence type="ECO:0000259" key="1">
    <source>
        <dbReference type="Pfam" id="PF13472"/>
    </source>
</evidence>
<dbReference type="GO" id="GO:0004622">
    <property type="term" value="F:phosphatidylcholine lysophospholipase activity"/>
    <property type="evidence" value="ECO:0007669"/>
    <property type="project" value="TreeGrafter"/>
</dbReference>
<dbReference type="PANTHER" id="PTHR30383:SF27">
    <property type="entry name" value="SPORE GERMINATION LIPASE LIPC"/>
    <property type="match status" value="1"/>
</dbReference>
<dbReference type="SUPFAM" id="SSF52266">
    <property type="entry name" value="SGNH hydrolase"/>
    <property type="match status" value="1"/>
</dbReference>
<dbReference type="Gene3D" id="3.40.50.1110">
    <property type="entry name" value="SGNH hydrolase"/>
    <property type="match status" value="1"/>
</dbReference>
<gene>
    <name evidence="2" type="ORF">CKF48_19520</name>
</gene>
<accession>A0A248TPN0</accession>
<evidence type="ECO:0000313" key="3">
    <source>
        <dbReference type="Proteomes" id="UP000215137"/>
    </source>
</evidence>
<dbReference type="InterPro" id="IPR051532">
    <property type="entry name" value="Ester_Hydrolysis_Enzymes"/>
</dbReference>
<dbReference type="OrthoDB" id="252349at2"/>
<keyword evidence="3" id="KW-1185">Reference proteome</keyword>
<dbReference type="InterPro" id="IPR036514">
    <property type="entry name" value="SGNH_hydro_sf"/>
</dbReference>
<proteinExistence type="predicted"/>
<dbReference type="Proteomes" id="UP000215137">
    <property type="component" value="Chromosome"/>
</dbReference>
<dbReference type="EMBL" id="CP022983">
    <property type="protein sequence ID" value="ASV70095.1"/>
    <property type="molecule type" value="Genomic_DNA"/>
</dbReference>
<dbReference type="InterPro" id="IPR013830">
    <property type="entry name" value="SGNH_hydro"/>
</dbReference>
<organism evidence="2 3">
    <name type="scientific">Cytobacillus kochii</name>
    <dbReference type="NCBI Taxonomy" id="859143"/>
    <lineage>
        <taxon>Bacteria</taxon>
        <taxon>Bacillati</taxon>
        <taxon>Bacillota</taxon>
        <taxon>Bacilli</taxon>
        <taxon>Bacillales</taxon>
        <taxon>Bacillaceae</taxon>
        <taxon>Cytobacillus</taxon>
    </lineage>
</organism>
<name>A0A248TPN0_9BACI</name>
<dbReference type="AlphaFoldDB" id="A0A248TPN0"/>
<reference evidence="2 3" key="1">
    <citation type="submission" date="2017-08" db="EMBL/GenBank/DDBJ databases">
        <title>Complete Genome Sequence of Bacillus kochii Oregon-R-modENCODE STRAIN BDGP4, isolated from Drosophila melanogaster gut.</title>
        <authorList>
            <person name="Wan K.H."/>
            <person name="Yu C."/>
            <person name="Park S."/>
            <person name="Hammonds A.S."/>
            <person name="Booth B.W."/>
            <person name="Celniker S.E."/>
        </authorList>
    </citation>
    <scope>NUCLEOTIDE SEQUENCE [LARGE SCALE GENOMIC DNA]</scope>
    <source>
        <strain evidence="2 3">BDGP4</strain>
    </source>
</reference>
<protein>
    <submittedName>
        <fullName evidence="2">GDSL family lipase</fullName>
    </submittedName>
</protein>
<dbReference type="Pfam" id="PF13472">
    <property type="entry name" value="Lipase_GDSL_2"/>
    <property type="match status" value="1"/>
</dbReference>
<dbReference type="CDD" id="cd04506">
    <property type="entry name" value="SGNH_hydrolase_YpmR_like"/>
    <property type="match status" value="1"/>
</dbReference>
<dbReference type="KEGG" id="bko:CKF48_19520"/>
<evidence type="ECO:0000313" key="2">
    <source>
        <dbReference type="EMBL" id="ASV70095.1"/>
    </source>
</evidence>
<feature type="domain" description="SGNH hydrolase-type esterase" evidence="1">
    <location>
        <begin position="46"/>
        <end position="237"/>
    </location>
</feature>